<evidence type="ECO:0000256" key="2">
    <source>
        <dbReference type="ARBA" id="ARBA00006434"/>
    </source>
</evidence>
<feature type="transmembrane region" description="Helical" evidence="14">
    <location>
        <begin position="128"/>
        <end position="156"/>
    </location>
</feature>
<evidence type="ECO:0000256" key="11">
    <source>
        <dbReference type="ARBA" id="ARBA00023180"/>
    </source>
</evidence>
<dbReference type="PROSITE" id="PS50283">
    <property type="entry name" value="NA_SOLUT_SYMP_3"/>
    <property type="match status" value="1"/>
</dbReference>
<sequence>MVVNIAGLIAVIIFYVLILVVGILAGRKSKSTANNVDSEEVMVAGRNIGLFVGVFTMTATWVGGGYINGTAESVYSEGTGLVWVQAPFGYCLSLILGGLLFAKKMREAGYVTMLDPFQQKFGERIGGLLFIPALCGEIFWSAAILAALGSTLSVIIGLEQTISVIISACIAIAYTLFGGLYAVAYTDVVQLICILVGLVISTPFVMSNEHVLPITETGRISPGVGWLGHLDKGPAIGNYIDTGLMLTFGGIPWQRVLSCRTSVGAQLLSFVAAFGCFIMAIPPVLIGAASYGCDWDAVFNGTSLNGTGPPAASLILPMALQYLVPPAVSFIGLGAISAAVMSSADSSILSASSMFARNIYKLTIRRGASEREIVWVMRGSVLVFGVMATVMGILIKSIYGLWTLCSDLVYVILFPQLVCVVYVPFVNSYGALAGYITAICLRLLGGEKILNFPPAIKYPWYDEVEQTQNFPFKTMSMLIALAVEIAVSALFKMLFETGRLPSRVDRLNAVVNERELNLYIASTNGKFTAPNPNEPVGPDILRAADIVESPRHENGTKIELTGYNSKYGAVYSNTEADKLITPSPITKNNHAPQQ</sequence>
<keyword evidence="4 14" id="KW-0812">Transmembrane</keyword>
<dbReference type="Pfam" id="PF00474">
    <property type="entry name" value="SSF"/>
    <property type="match status" value="1"/>
</dbReference>
<dbReference type="GO" id="GO:0005886">
    <property type="term" value="C:plasma membrane"/>
    <property type="evidence" value="ECO:0007669"/>
    <property type="project" value="TreeGrafter"/>
</dbReference>
<feature type="transmembrane region" description="Helical" evidence="14">
    <location>
        <begin position="47"/>
        <end position="68"/>
    </location>
</feature>
<evidence type="ECO:0000256" key="13">
    <source>
        <dbReference type="RuleBase" id="RU362091"/>
    </source>
</evidence>
<dbReference type="GO" id="GO:0005307">
    <property type="term" value="F:choline:sodium symporter activity"/>
    <property type="evidence" value="ECO:0007669"/>
    <property type="project" value="TreeGrafter"/>
</dbReference>
<keyword evidence="16" id="KW-1185">Reference proteome</keyword>
<dbReference type="InterPro" id="IPR001734">
    <property type="entry name" value="Na/solute_symporter"/>
</dbReference>
<protein>
    <recommendedName>
        <fullName evidence="17">SLC5A7</fullName>
    </recommendedName>
</protein>
<dbReference type="CDD" id="cd11474">
    <property type="entry name" value="SLC5sbd_CHT"/>
    <property type="match status" value="1"/>
</dbReference>
<dbReference type="OrthoDB" id="546820at2759"/>
<feature type="transmembrane region" description="Helical" evidence="14">
    <location>
        <begin position="373"/>
        <end position="395"/>
    </location>
</feature>
<dbReference type="PANTHER" id="PTHR45897">
    <property type="entry name" value="HIGH-AFFINITY CHOLINE TRANSPORTER 1"/>
    <property type="match status" value="1"/>
</dbReference>
<feature type="transmembrane region" description="Helical" evidence="14">
    <location>
        <begin position="80"/>
        <end position="102"/>
    </location>
</feature>
<evidence type="ECO:0000256" key="10">
    <source>
        <dbReference type="ARBA" id="ARBA00023136"/>
    </source>
</evidence>
<keyword evidence="9" id="KW-0406">Ion transport</keyword>
<keyword evidence="11" id="KW-0325">Glycoprotein</keyword>
<evidence type="ECO:0000256" key="9">
    <source>
        <dbReference type="ARBA" id="ARBA00023065"/>
    </source>
</evidence>
<dbReference type="GO" id="GO:0008292">
    <property type="term" value="P:acetylcholine biosynthetic process"/>
    <property type="evidence" value="ECO:0007669"/>
    <property type="project" value="TreeGrafter"/>
</dbReference>
<evidence type="ECO:0000256" key="4">
    <source>
        <dbReference type="ARBA" id="ARBA00022692"/>
    </source>
</evidence>
<organism evidence="15 16">
    <name type="scientific">Bugula neritina</name>
    <name type="common">Brown bryozoan</name>
    <name type="synonym">Sertularia neritina</name>
    <dbReference type="NCBI Taxonomy" id="10212"/>
    <lineage>
        <taxon>Eukaryota</taxon>
        <taxon>Metazoa</taxon>
        <taxon>Spiralia</taxon>
        <taxon>Lophotrochozoa</taxon>
        <taxon>Bryozoa</taxon>
        <taxon>Gymnolaemata</taxon>
        <taxon>Cheilostomatida</taxon>
        <taxon>Flustrina</taxon>
        <taxon>Buguloidea</taxon>
        <taxon>Bugulidae</taxon>
        <taxon>Bugula</taxon>
    </lineage>
</organism>
<dbReference type="Proteomes" id="UP000593567">
    <property type="component" value="Unassembled WGS sequence"/>
</dbReference>
<feature type="transmembrane region" description="Helical" evidence="14">
    <location>
        <begin position="6"/>
        <end position="26"/>
    </location>
</feature>
<keyword evidence="10 14" id="KW-0472">Membrane</keyword>
<dbReference type="InterPro" id="IPR038377">
    <property type="entry name" value="Na/Glc_symporter_sf"/>
</dbReference>
<gene>
    <name evidence="15" type="ORF">EB796_012617</name>
</gene>
<comment type="caution">
    <text evidence="15">The sequence shown here is derived from an EMBL/GenBank/DDBJ whole genome shotgun (WGS) entry which is preliminary data.</text>
</comment>
<evidence type="ECO:0000256" key="7">
    <source>
        <dbReference type="ARBA" id="ARBA00022989"/>
    </source>
</evidence>
<dbReference type="PANTHER" id="PTHR45897:SF4">
    <property type="entry name" value="HIGH-AFFINITY CHOLINE TRANSPORTER 1"/>
    <property type="match status" value="1"/>
</dbReference>
<proteinExistence type="inferred from homology"/>
<evidence type="ECO:0008006" key="17">
    <source>
        <dbReference type="Google" id="ProtNLM"/>
    </source>
</evidence>
<keyword evidence="8" id="KW-0915">Sodium</keyword>
<evidence type="ECO:0000313" key="15">
    <source>
        <dbReference type="EMBL" id="KAF6029067.1"/>
    </source>
</evidence>
<keyword evidence="3" id="KW-0813">Transport</keyword>
<feature type="transmembrane region" description="Helical" evidence="14">
    <location>
        <begin position="162"/>
        <end position="181"/>
    </location>
</feature>
<evidence type="ECO:0000256" key="6">
    <source>
        <dbReference type="ARBA" id="ARBA00022979"/>
    </source>
</evidence>
<reference evidence="15" key="1">
    <citation type="submission" date="2020-06" db="EMBL/GenBank/DDBJ databases">
        <title>Draft genome of Bugula neritina, a colonial animal packing powerful symbionts and potential medicines.</title>
        <authorList>
            <person name="Rayko M."/>
        </authorList>
    </citation>
    <scope>NUCLEOTIDE SEQUENCE [LARGE SCALE GENOMIC DNA]</scope>
    <source>
        <strain evidence="15">Kwan_BN1</strain>
    </source>
</reference>
<evidence type="ECO:0000256" key="3">
    <source>
        <dbReference type="ARBA" id="ARBA00022448"/>
    </source>
</evidence>
<keyword evidence="6" id="KW-0530">Neurotransmitter biosynthesis</keyword>
<keyword evidence="5" id="KW-0769">Symport</keyword>
<feature type="transmembrane region" description="Helical" evidence="14">
    <location>
        <begin position="327"/>
        <end position="352"/>
    </location>
</feature>
<accession>A0A7J7JSV5</accession>
<evidence type="ECO:0000256" key="8">
    <source>
        <dbReference type="ARBA" id="ARBA00023053"/>
    </source>
</evidence>
<evidence type="ECO:0000256" key="1">
    <source>
        <dbReference type="ARBA" id="ARBA00004141"/>
    </source>
</evidence>
<dbReference type="InterPro" id="IPR052244">
    <property type="entry name" value="Choline_transporter"/>
</dbReference>
<evidence type="ECO:0000313" key="16">
    <source>
        <dbReference type="Proteomes" id="UP000593567"/>
    </source>
</evidence>
<evidence type="ECO:0000256" key="5">
    <source>
        <dbReference type="ARBA" id="ARBA00022847"/>
    </source>
</evidence>
<feature type="transmembrane region" description="Helical" evidence="14">
    <location>
        <begin position="401"/>
        <end position="425"/>
    </location>
</feature>
<keyword evidence="12" id="KW-0739">Sodium transport</keyword>
<comment type="subcellular location">
    <subcellularLocation>
        <location evidence="1">Membrane</location>
        <topology evidence="1">Multi-pass membrane protein</topology>
    </subcellularLocation>
</comment>
<comment type="similarity">
    <text evidence="2 13">Belongs to the sodium:solute symporter (SSF) (TC 2.A.21) family.</text>
</comment>
<dbReference type="EMBL" id="VXIV02001857">
    <property type="protein sequence ID" value="KAF6029067.1"/>
    <property type="molecule type" value="Genomic_DNA"/>
</dbReference>
<evidence type="ECO:0000256" key="14">
    <source>
        <dbReference type="SAM" id="Phobius"/>
    </source>
</evidence>
<dbReference type="AlphaFoldDB" id="A0A7J7JSV5"/>
<dbReference type="Gene3D" id="1.20.1730.10">
    <property type="entry name" value="Sodium/glucose cotransporter"/>
    <property type="match status" value="1"/>
</dbReference>
<keyword evidence="7 14" id="KW-1133">Transmembrane helix</keyword>
<evidence type="ECO:0000256" key="12">
    <source>
        <dbReference type="ARBA" id="ARBA00023201"/>
    </source>
</evidence>
<name>A0A7J7JSV5_BUGNE</name>
<dbReference type="FunFam" id="1.20.1730.10:FF:000008">
    <property type="entry name" value="High affinity choline transporter 1"/>
    <property type="match status" value="1"/>
</dbReference>
<feature type="transmembrane region" description="Helical" evidence="14">
    <location>
        <begin position="265"/>
        <end position="286"/>
    </location>
</feature>